<sequence>MRWQWPLGTEILNELPYNDYFEYFGPDVKLHISPSNTTNQNTKEYLEKRRMTRRTKMTPSNTSSFDKHEEEFSNSDEEGEGDHKNSFDFKKAKRVKIENEKKKDPEEKKQVTEEEKAKEKPKAKGV</sequence>
<evidence type="ECO:0000313" key="3">
    <source>
        <dbReference type="Proteomes" id="UP000011518"/>
    </source>
</evidence>
<protein>
    <submittedName>
        <fullName evidence="2">Histone deacetylase 2</fullName>
    </submittedName>
</protein>
<feature type="region of interest" description="Disordered" evidence="1">
    <location>
        <begin position="31"/>
        <end position="126"/>
    </location>
</feature>
<name>L9LGA0_TUPCH</name>
<feature type="compositionally biased region" description="Basic and acidic residues" evidence="1">
    <location>
        <begin position="81"/>
        <end position="126"/>
    </location>
</feature>
<evidence type="ECO:0000313" key="2">
    <source>
        <dbReference type="EMBL" id="ELW72927.1"/>
    </source>
</evidence>
<dbReference type="InParanoid" id="L9LGA0"/>
<dbReference type="Gene3D" id="3.40.800.20">
    <property type="entry name" value="Histone deacetylase domain"/>
    <property type="match status" value="1"/>
</dbReference>
<proteinExistence type="predicted"/>
<keyword evidence="3" id="KW-1185">Reference proteome</keyword>
<accession>L9LGA0</accession>
<gene>
    <name evidence="2" type="ORF">TREES_T100014533</name>
</gene>
<dbReference type="AlphaFoldDB" id="L9LGA0"/>
<dbReference type="EMBL" id="KB320381">
    <property type="protein sequence ID" value="ELW72927.1"/>
    <property type="molecule type" value="Genomic_DNA"/>
</dbReference>
<reference evidence="3" key="2">
    <citation type="journal article" date="2013" name="Nat. Commun.">
        <title>Genome of the Chinese tree shrew.</title>
        <authorList>
            <person name="Fan Y."/>
            <person name="Huang Z.Y."/>
            <person name="Cao C.C."/>
            <person name="Chen C.S."/>
            <person name="Chen Y.X."/>
            <person name="Fan D.D."/>
            <person name="He J."/>
            <person name="Hou H.L."/>
            <person name="Hu L."/>
            <person name="Hu X.T."/>
            <person name="Jiang X.T."/>
            <person name="Lai R."/>
            <person name="Lang Y.S."/>
            <person name="Liang B."/>
            <person name="Liao S.G."/>
            <person name="Mu D."/>
            <person name="Ma Y.Y."/>
            <person name="Niu Y.Y."/>
            <person name="Sun X.Q."/>
            <person name="Xia J.Q."/>
            <person name="Xiao J."/>
            <person name="Xiong Z.Q."/>
            <person name="Xu L."/>
            <person name="Yang L."/>
            <person name="Zhang Y."/>
            <person name="Zhao W."/>
            <person name="Zhao X.D."/>
            <person name="Zheng Y.T."/>
            <person name="Zhou J.M."/>
            <person name="Zhu Y.B."/>
            <person name="Zhang G.J."/>
            <person name="Wang J."/>
            <person name="Yao Y.G."/>
        </authorList>
    </citation>
    <scope>NUCLEOTIDE SEQUENCE [LARGE SCALE GENOMIC DNA]</scope>
</reference>
<dbReference type="InterPro" id="IPR037138">
    <property type="entry name" value="His_deacetylse_dom_sf"/>
</dbReference>
<dbReference type="Proteomes" id="UP000011518">
    <property type="component" value="Unassembled WGS sequence"/>
</dbReference>
<reference evidence="3" key="1">
    <citation type="submission" date="2012-07" db="EMBL/GenBank/DDBJ databases">
        <title>Genome of the Chinese tree shrew, a rising model animal genetically related to primates.</title>
        <authorList>
            <person name="Zhang G."/>
            <person name="Fan Y."/>
            <person name="Yao Y."/>
            <person name="Huang Z."/>
        </authorList>
    </citation>
    <scope>NUCLEOTIDE SEQUENCE [LARGE SCALE GENOMIC DNA]</scope>
</reference>
<feature type="compositionally biased region" description="Polar residues" evidence="1">
    <location>
        <begin position="33"/>
        <end position="43"/>
    </location>
</feature>
<evidence type="ECO:0000256" key="1">
    <source>
        <dbReference type="SAM" id="MobiDB-lite"/>
    </source>
</evidence>
<dbReference type="STRING" id="246437.L9LGA0"/>
<organism evidence="2 3">
    <name type="scientific">Tupaia chinensis</name>
    <name type="common">Chinese tree shrew</name>
    <name type="synonym">Tupaia belangeri chinensis</name>
    <dbReference type="NCBI Taxonomy" id="246437"/>
    <lineage>
        <taxon>Eukaryota</taxon>
        <taxon>Metazoa</taxon>
        <taxon>Chordata</taxon>
        <taxon>Craniata</taxon>
        <taxon>Vertebrata</taxon>
        <taxon>Euteleostomi</taxon>
        <taxon>Mammalia</taxon>
        <taxon>Eutheria</taxon>
        <taxon>Euarchontoglires</taxon>
        <taxon>Scandentia</taxon>
        <taxon>Tupaiidae</taxon>
        <taxon>Tupaia</taxon>
    </lineage>
</organism>